<evidence type="ECO:0000256" key="1">
    <source>
        <dbReference type="ARBA" id="ARBA00009379"/>
    </source>
</evidence>
<keyword evidence="4" id="KW-0044">Antibiotic</keyword>
<evidence type="ECO:0000313" key="8">
    <source>
        <dbReference type="Proteomes" id="UP000789738"/>
    </source>
</evidence>
<evidence type="ECO:0000256" key="4">
    <source>
        <dbReference type="ARBA" id="ARBA00023022"/>
    </source>
</evidence>
<evidence type="ECO:0000256" key="5">
    <source>
        <dbReference type="ARBA" id="ARBA00023048"/>
    </source>
</evidence>
<reference evidence="6" key="1">
    <citation type="submission" date="2021-10" db="EMBL/GenBank/DDBJ databases">
        <authorList>
            <person name="Mesa V."/>
        </authorList>
    </citation>
    <scope>NUCLEOTIDE SEQUENCE</scope>
    <source>
        <strain evidence="6">CC3_PB</strain>
    </source>
</reference>
<dbReference type="NCBIfam" id="TIGR03731">
    <property type="entry name" value="lantibio_gallid"/>
    <property type="match status" value="1"/>
</dbReference>
<dbReference type="EMBL" id="CAKJVE010000001">
    <property type="protein sequence ID" value="CAG9701656.1"/>
    <property type="molecule type" value="Genomic_DNA"/>
</dbReference>
<keyword evidence="2" id="KW-0929">Antimicrobial</keyword>
<evidence type="ECO:0000313" key="6">
    <source>
        <dbReference type="EMBL" id="CAG9701656.1"/>
    </source>
</evidence>
<dbReference type="Pfam" id="PF02052">
    <property type="entry name" value="Gallidermin"/>
    <property type="match status" value="1"/>
</dbReference>
<comment type="similarity">
    <text evidence="1">Belongs to the type A lantibiotic family.</text>
</comment>
<dbReference type="InterPro" id="IPR006079">
    <property type="entry name" value="Lantibiotic_typ-A_Bacillales"/>
</dbReference>
<evidence type="ECO:0000313" key="7">
    <source>
        <dbReference type="EMBL" id="CAI3697875.1"/>
    </source>
</evidence>
<dbReference type="AlphaFoldDB" id="A0AA86JCD1"/>
<gene>
    <name evidence="6" type="primary">spaS</name>
    <name evidence="7" type="ORF">CNEO2_960006</name>
    <name evidence="6" type="ORF">CNEO_10181</name>
</gene>
<dbReference type="NCBIfam" id="NF038155">
    <property type="entry name" value="lanthi_I_FDLD"/>
    <property type="match status" value="1"/>
</dbReference>
<dbReference type="GO" id="GO:0031640">
    <property type="term" value="P:killing of cells of another organism"/>
    <property type="evidence" value="ECO:0007669"/>
    <property type="project" value="UniProtKB-KW"/>
</dbReference>
<protein>
    <submittedName>
        <fullName evidence="6">Lantibiotic subtilin</fullName>
    </submittedName>
</protein>
<sequence>MSKLNDFDLDVKVKADITKVGPAVTSKSVCTPGCITGVLMCVTQNSCVSCNSCIKC</sequence>
<dbReference type="GO" id="GO:0005576">
    <property type="term" value="C:extracellular region"/>
    <property type="evidence" value="ECO:0007669"/>
    <property type="project" value="InterPro"/>
</dbReference>
<proteinExistence type="inferred from homology"/>
<evidence type="ECO:0000256" key="2">
    <source>
        <dbReference type="ARBA" id="ARBA00022529"/>
    </source>
</evidence>
<dbReference type="GO" id="GO:0005102">
    <property type="term" value="F:signaling receptor binding"/>
    <property type="evidence" value="ECO:0007669"/>
    <property type="project" value="UniProtKB-KW"/>
</dbReference>
<keyword evidence="5" id="KW-0078">Bacteriocin</keyword>
<organism evidence="6 8">
    <name type="scientific">Clostridium neonatale</name>
    <dbReference type="NCBI Taxonomy" id="137838"/>
    <lineage>
        <taxon>Bacteria</taxon>
        <taxon>Bacillati</taxon>
        <taxon>Bacillota</taxon>
        <taxon>Clostridia</taxon>
        <taxon>Eubacteriales</taxon>
        <taxon>Clostridiaceae</taxon>
        <taxon>Clostridium</taxon>
    </lineage>
</organism>
<evidence type="ECO:0000256" key="3">
    <source>
        <dbReference type="ARBA" id="ARBA00022789"/>
    </source>
</evidence>
<name>A0AA86JCD1_9CLOT</name>
<dbReference type="Proteomes" id="UP000789738">
    <property type="component" value="Unassembled WGS sequence"/>
</dbReference>
<reference evidence="7" key="2">
    <citation type="submission" date="2022-10" db="EMBL/GenBank/DDBJ databases">
        <authorList>
            <person name="Aires J."/>
            <person name="Mesa V."/>
        </authorList>
    </citation>
    <scope>NUCLEOTIDE SEQUENCE</scope>
    <source>
        <strain evidence="7">Clostridium neonatale JD116</strain>
    </source>
</reference>
<dbReference type="GO" id="GO:0042742">
    <property type="term" value="P:defense response to bacterium"/>
    <property type="evidence" value="ECO:0007669"/>
    <property type="project" value="UniProtKB-KW"/>
</dbReference>
<dbReference type="Proteomes" id="UP001189143">
    <property type="component" value="Unassembled WGS sequence"/>
</dbReference>
<keyword evidence="3" id="KW-0425">Lantibiotic</keyword>
<accession>A0AA86JCD1</accession>
<comment type="caution">
    <text evidence="6">The sequence shown here is derived from an EMBL/GenBank/DDBJ whole genome shotgun (WGS) entry which is preliminary data.</text>
</comment>
<dbReference type="EMBL" id="CAMTCP010000299">
    <property type="protein sequence ID" value="CAI3697875.1"/>
    <property type="molecule type" value="Genomic_DNA"/>
</dbReference>
<dbReference type="RefSeq" id="WP_210888916.1">
    <property type="nucleotide sequence ID" value="NZ_CAKJVE010000001.1"/>
</dbReference>